<reference evidence="1" key="1">
    <citation type="submission" date="2020-11" db="EMBL/GenBank/DDBJ databases">
        <authorList>
            <consortium name="DOE Joint Genome Institute"/>
            <person name="Ahrendt S."/>
            <person name="Riley R."/>
            <person name="Andreopoulos W."/>
            <person name="Labutti K."/>
            <person name="Pangilinan J."/>
            <person name="Ruiz-Duenas F.J."/>
            <person name="Barrasa J.M."/>
            <person name="Sanchez-Garcia M."/>
            <person name="Camarero S."/>
            <person name="Miyauchi S."/>
            <person name="Serrano A."/>
            <person name="Linde D."/>
            <person name="Babiker R."/>
            <person name="Drula E."/>
            <person name="Ayuso-Fernandez I."/>
            <person name="Pacheco R."/>
            <person name="Padilla G."/>
            <person name="Ferreira P."/>
            <person name="Barriuso J."/>
            <person name="Kellner H."/>
            <person name="Castanera R."/>
            <person name="Alfaro M."/>
            <person name="Ramirez L."/>
            <person name="Pisabarro A.G."/>
            <person name="Kuo A."/>
            <person name="Tritt A."/>
            <person name="Lipzen A."/>
            <person name="He G."/>
            <person name="Yan M."/>
            <person name="Ng V."/>
            <person name="Cullen D."/>
            <person name="Martin F."/>
            <person name="Rosso M.-N."/>
            <person name="Henrissat B."/>
            <person name="Hibbett D."/>
            <person name="Martinez A.T."/>
            <person name="Grigoriev I.V."/>
        </authorList>
    </citation>
    <scope>NUCLEOTIDE SEQUENCE</scope>
    <source>
        <strain evidence="1">CIRM-BRFM 674</strain>
    </source>
</reference>
<name>A0A9P6CRJ4_9AGAR</name>
<keyword evidence="2" id="KW-1185">Reference proteome</keyword>
<organism evidence="1 2">
    <name type="scientific">Pholiota conissans</name>
    <dbReference type="NCBI Taxonomy" id="109636"/>
    <lineage>
        <taxon>Eukaryota</taxon>
        <taxon>Fungi</taxon>
        <taxon>Dikarya</taxon>
        <taxon>Basidiomycota</taxon>
        <taxon>Agaricomycotina</taxon>
        <taxon>Agaricomycetes</taxon>
        <taxon>Agaricomycetidae</taxon>
        <taxon>Agaricales</taxon>
        <taxon>Agaricineae</taxon>
        <taxon>Strophariaceae</taxon>
        <taxon>Pholiota</taxon>
    </lineage>
</organism>
<evidence type="ECO:0000313" key="2">
    <source>
        <dbReference type="Proteomes" id="UP000807469"/>
    </source>
</evidence>
<comment type="caution">
    <text evidence="1">The sequence shown here is derived from an EMBL/GenBank/DDBJ whole genome shotgun (WGS) entry which is preliminary data.</text>
</comment>
<dbReference type="AlphaFoldDB" id="A0A9P6CRJ4"/>
<protein>
    <submittedName>
        <fullName evidence="1">Uncharacterized protein</fullName>
    </submittedName>
</protein>
<sequence length="160" mass="17216">MLGARDGVISHGSQLLAAQLGCALEQQDSDSGQHWGSVGPTMVPVNQLLGDGNDAGSSTLPVSGPWQTEKVGETLLCKVVCAAPNREVTIMAAKPADADRDYWSNAKYDQRLFESKVEMISAKRKRHVIFAWLNPVNVLVVSVVQSRQVGAWLDIGSRAS</sequence>
<accession>A0A9P6CRJ4</accession>
<gene>
    <name evidence="1" type="ORF">BDN70DRAFT_901531</name>
</gene>
<proteinExistence type="predicted"/>
<dbReference type="Proteomes" id="UP000807469">
    <property type="component" value="Unassembled WGS sequence"/>
</dbReference>
<evidence type="ECO:0000313" key="1">
    <source>
        <dbReference type="EMBL" id="KAF9471190.1"/>
    </source>
</evidence>
<dbReference type="EMBL" id="MU155738">
    <property type="protein sequence ID" value="KAF9471190.1"/>
    <property type="molecule type" value="Genomic_DNA"/>
</dbReference>